<dbReference type="RefSeq" id="WP_177209066.1">
    <property type="nucleotide sequence ID" value="NZ_FOKW01000001.1"/>
</dbReference>
<protein>
    <submittedName>
        <fullName evidence="1">Uncharacterized protein</fullName>
    </submittedName>
</protein>
<gene>
    <name evidence="1" type="ORF">SAMN05444422_10151</name>
</gene>
<dbReference type="Proteomes" id="UP000199161">
    <property type="component" value="Unassembled WGS sequence"/>
</dbReference>
<proteinExistence type="predicted"/>
<dbReference type="InterPro" id="IPR006311">
    <property type="entry name" value="TAT_signal"/>
</dbReference>
<evidence type="ECO:0000313" key="1">
    <source>
        <dbReference type="EMBL" id="SFB67537.1"/>
    </source>
</evidence>
<accession>A0A1I1CYD7</accession>
<dbReference type="OrthoDB" id="378001at2157"/>
<dbReference type="AlphaFoldDB" id="A0A1I1CYD7"/>
<dbReference type="PROSITE" id="PS51318">
    <property type="entry name" value="TAT"/>
    <property type="match status" value="1"/>
</dbReference>
<name>A0A1I1CYD7_NATHA</name>
<sequence length="384" mass="41670">MKRTHRRSILKTSGIALVGGTLSSSVSASSREVDAEEPPVRYYDIDGGIFVAAIGIKELLPEHIEQTRQKAVSEFVSRDDPGVMSSGGSEYLLLSSAEASMTAESPTRSSLVGYSLQFENGYPRERKFRIPSNASEEARQRYIRDALSELEQNIVTVDSGDVVDADPGWGDPLFFAVDEADVGSGDEDEGIAFPFDYYGKFNGEFALYGGRETNEENQEYGCTIGCTQVPGSDMDNSNYDGSSYETECEISPYGPSDLPTITDWGPDEDNTTYIGNVSVDEISFGADAGGPYGEVTISPSSTDVSAQYDETNFADDGPIKTLYEIEGADEDTVQKLGNSAVFITDPDNTTICDVSLTCAFSEGAGDWPNSETLSENIRRWDLDE</sequence>
<evidence type="ECO:0000313" key="2">
    <source>
        <dbReference type="Proteomes" id="UP000199161"/>
    </source>
</evidence>
<keyword evidence="2" id="KW-1185">Reference proteome</keyword>
<organism evidence="1 2">
    <name type="scientific">Natronobacterium haloterrestre</name>
    <name type="common">Halobiforma haloterrestris</name>
    <dbReference type="NCBI Taxonomy" id="148448"/>
    <lineage>
        <taxon>Archaea</taxon>
        <taxon>Methanobacteriati</taxon>
        <taxon>Methanobacteriota</taxon>
        <taxon>Stenosarchaea group</taxon>
        <taxon>Halobacteria</taxon>
        <taxon>Halobacteriales</taxon>
        <taxon>Natrialbaceae</taxon>
        <taxon>Natronobacterium</taxon>
    </lineage>
</organism>
<dbReference type="EMBL" id="FOKW01000001">
    <property type="protein sequence ID" value="SFB67537.1"/>
    <property type="molecule type" value="Genomic_DNA"/>
</dbReference>
<reference evidence="2" key="1">
    <citation type="submission" date="2016-10" db="EMBL/GenBank/DDBJ databases">
        <authorList>
            <person name="Varghese N."/>
            <person name="Submissions S."/>
        </authorList>
    </citation>
    <scope>NUCLEOTIDE SEQUENCE [LARGE SCALE GENOMIC DNA]</scope>
    <source>
        <strain evidence="2">DSM 13078</strain>
    </source>
</reference>